<evidence type="ECO:0000313" key="4">
    <source>
        <dbReference type="Proteomes" id="UP000316759"/>
    </source>
</evidence>
<dbReference type="PROSITE" id="PS00018">
    <property type="entry name" value="EF_HAND_1"/>
    <property type="match status" value="1"/>
</dbReference>
<keyword evidence="4" id="KW-1185">Reference proteome</keyword>
<feature type="domain" description="EF-hand" evidence="2">
    <location>
        <begin position="51"/>
        <end position="85"/>
    </location>
</feature>
<dbReference type="Pfam" id="PF13499">
    <property type="entry name" value="EF-hand_7"/>
    <property type="match status" value="1"/>
</dbReference>
<comment type="caution">
    <text evidence="3">The sequence shown here is derived from an EMBL/GenBank/DDBJ whole genome shotgun (WGS) entry which is preliminary data.</text>
</comment>
<dbReference type="SUPFAM" id="SSF47473">
    <property type="entry name" value="EF-hand"/>
    <property type="match status" value="1"/>
</dbReference>
<keyword evidence="1" id="KW-0106">Calcium</keyword>
<dbReference type="AlphaFoldDB" id="A0A504YSH1"/>
<evidence type="ECO:0000259" key="2">
    <source>
        <dbReference type="PROSITE" id="PS50222"/>
    </source>
</evidence>
<dbReference type="InterPro" id="IPR018247">
    <property type="entry name" value="EF_Hand_1_Ca_BS"/>
</dbReference>
<sequence length="85" mass="9917">MDSKPESGFKWNFTPEETPMFAQLLLAYADKNKDGKLSVDELMLEEAYTPEQRPAMEAIFKEFDSNKDGKWDLDDIIKYMEKQGM</sequence>
<dbReference type="InterPro" id="IPR011992">
    <property type="entry name" value="EF-hand-dom_pair"/>
</dbReference>
<evidence type="ECO:0000313" key="3">
    <source>
        <dbReference type="EMBL" id="TPP63146.1"/>
    </source>
</evidence>
<organism evidence="3 4">
    <name type="scientific">Fasciola gigantica</name>
    <name type="common">Giant liver fluke</name>
    <dbReference type="NCBI Taxonomy" id="46835"/>
    <lineage>
        <taxon>Eukaryota</taxon>
        <taxon>Metazoa</taxon>
        <taxon>Spiralia</taxon>
        <taxon>Lophotrochozoa</taxon>
        <taxon>Platyhelminthes</taxon>
        <taxon>Trematoda</taxon>
        <taxon>Digenea</taxon>
        <taxon>Plagiorchiida</taxon>
        <taxon>Echinostomata</taxon>
        <taxon>Echinostomatoidea</taxon>
        <taxon>Fasciolidae</taxon>
        <taxon>Fasciola</taxon>
    </lineage>
</organism>
<evidence type="ECO:0000256" key="1">
    <source>
        <dbReference type="ARBA" id="ARBA00022837"/>
    </source>
</evidence>
<reference evidence="3 4" key="1">
    <citation type="submission" date="2019-04" db="EMBL/GenBank/DDBJ databases">
        <title>Annotation for the trematode Fasciola gigantica.</title>
        <authorList>
            <person name="Choi Y.-J."/>
        </authorList>
    </citation>
    <scope>NUCLEOTIDE SEQUENCE [LARGE SCALE GENOMIC DNA]</scope>
    <source>
        <strain evidence="3">Uganda_cow_1</strain>
    </source>
</reference>
<gene>
    <name evidence="3" type="ORF">FGIG_06057</name>
</gene>
<proteinExistence type="predicted"/>
<protein>
    <recommendedName>
        <fullName evidence="2">EF-hand domain-containing protein</fullName>
    </recommendedName>
</protein>
<name>A0A504YSH1_FASGI</name>
<dbReference type="PROSITE" id="PS50222">
    <property type="entry name" value="EF_HAND_2"/>
    <property type="match status" value="1"/>
</dbReference>
<dbReference type="EMBL" id="SUNJ01005997">
    <property type="protein sequence ID" value="TPP63146.1"/>
    <property type="molecule type" value="Genomic_DNA"/>
</dbReference>
<dbReference type="GO" id="GO:0005509">
    <property type="term" value="F:calcium ion binding"/>
    <property type="evidence" value="ECO:0007669"/>
    <property type="project" value="InterPro"/>
</dbReference>
<dbReference type="InterPro" id="IPR002048">
    <property type="entry name" value="EF_hand_dom"/>
</dbReference>
<accession>A0A504YSH1</accession>
<dbReference type="Proteomes" id="UP000316759">
    <property type="component" value="Unassembled WGS sequence"/>
</dbReference>
<dbReference type="Gene3D" id="1.10.238.10">
    <property type="entry name" value="EF-hand"/>
    <property type="match status" value="1"/>
</dbReference>